<dbReference type="GO" id="GO:0046872">
    <property type="term" value="F:metal ion binding"/>
    <property type="evidence" value="ECO:0007669"/>
    <property type="project" value="UniProtKB-KW"/>
</dbReference>
<dbReference type="Gene3D" id="3.50.30.10">
    <property type="entry name" value="Phosphohistidine domain"/>
    <property type="match status" value="1"/>
</dbReference>
<gene>
    <name evidence="15" type="primary">ptsP</name>
    <name evidence="15" type="ORF">EET67_11985</name>
</gene>
<dbReference type="InterPro" id="IPR008731">
    <property type="entry name" value="PTS_EIN"/>
</dbReference>
<dbReference type="Pfam" id="PF02896">
    <property type="entry name" value="PEP-utilizers_C"/>
    <property type="match status" value="1"/>
</dbReference>
<keyword evidence="12" id="KW-0418">Kinase</keyword>
<evidence type="ECO:0000313" key="16">
    <source>
        <dbReference type="Proteomes" id="UP000281647"/>
    </source>
</evidence>
<dbReference type="InterPro" id="IPR050499">
    <property type="entry name" value="PEP-utilizing_PTS_enzyme"/>
</dbReference>
<comment type="caution">
    <text evidence="15">The sequence shown here is derived from an EMBL/GenBank/DDBJ whole genome shotgun (WGS) entry which is preliminary data.</text>
</comment>
<proteinExistence type="inferred from homology"/>
<evidence type="ECO:0000313" key="15">
    <source>
        <dbReference type="EMBL" id="RUM97777.1"/>
    </source>
</evidence>
<name>A0A432V6I2_9HYPH</name>
<dbReference type="SUPFAM" id="SSF55781">
    <property type="entry name" value="GAF domain-like"/>
    <property type="match status" value="1"/>
</dbReference>
<evidence type="ECO:0000256" key="2">
    <source>
        <dbReference type="ARBA" id="ARBA00001946"/>
    </source>
</evidence>
<evidence type="ECO:0000256" key="10">
    <source>
        <dbReference type="ARBA" id="ARBA00022683"/>
    </source>
</evidence>
<dbReference type="Gene3D" id="3.20.20.60">
    <property type="entry name" value="Phosphoenolpyruvate-binding domains"/>
    <property type="match status" value="1"/>
</dbReference>
<keyword evidence="9 15" id="KW-0808">Transferase</keyword>
<keyword evidence="11" id="KW-0479">Metal-binding</keyword>
<organism evidence="15 16">
    <name type="scientific">Borborobacter arsenicus</name>
    <dbReference type="NCBI Taxonomy" id="1851146"/>
    <lineage>
        <taxon>Bacteria</taxon>
        <taxon>Pseudomonadati</taxon>
        <taxon>Pseudomonadota</taxon>
        <taxon>Alphaproteobacteria</taxon>
        <taxon>Hyphomicrobiales</taxon>
        <taxon>Phyllobacteriaceae</taxon>
        <taxon>Borborobacter</taxon>
    </lineage>
</organism>
<evidence type="ECO:0000256" key="8">
    <source>
        <dbReference type="ARBA" id="ARBA00022597"/>
    </source>
</evidence>
<dbReference type="InterPro" id="IPR036637">
    <property type="entry name" value="Phosphohistidine_dom_sf"/>
</dbReference>
<dbReference type="GO" id="GO:0016301">
    <property type="term" value="F:kinase activity"/>
    <property type="evidence" value="ECO:0007669"/>
    <property type="project" value="UniProtKB-KW"/>
</dbReference>
<reference evidence="15 16" key="1">
    <citation type="submission" date="2018-11" db="EMBL/GenBank/DDBJ databases">
        <title>Pseudaminobacter arsenicus sp. nov., an arsenic-resistant bacterium isolated from arsenic-rich aquifers.</title>
        <authorList>
            <person name="Mu Y."/>
        </authorList>
    </citation>
    <scope>NUCLEOTIDE SEQUENCE [LARGE SCALE GENOMIC DNA]</scope>
    <source>
        <strain evidence="15 16">CB3</strain>
    </source>
</reference>
<dbReference type="SUPFAM" id="SSF52009">
    <property type="entry name" value="Phosphohistidine domain"/>
    <property type="match status" value="1"/>
</dbReference>
<dbReference type="OrthoDB" id="9765468at2"/>
<comment type="similarity">
    <text evidence="4">Belongs to the PEP-utilizing enzyme family.</text>
</comment>
<dbReference type="SUPFAM" id="SSF47831">
    <property type="entry name" value="Enzyme I of the PEP:sugar phosphotransferase system HPr-binding (sub)domain"/>
    <property type="match status" value="1"/>
</dbReference>
<comment type="cofactor">
    <cofactor evidence="2">
        <name>Mg(2+)</name>
        <dbReference type="ChEBI" id="CHEBI:18420"/>
    </cofactor>
</comment>
<evidence type="ECO:0000256" key="12">
    <source>
        <dbReference type="ARBA" id="ARBA00022777"/>
    </source>
</evidence>
<dbReference type="Proteomes" id="UP000281647">
    <property type="component" value="Unassembled WGS sequence"/>
</dbReference>
<dbReference type="Pfam" id="PF01590">
    <property type="entry name" value="GAF"/>
    <property type="match status" value="1"/>
</dbReference>
<dbReference type="GO" id="GO:0009401">
    <property type="term" value="P:phosphoenolpyruvate-dependent sugar phosphotransferase system"/>
    <property type="evidence" value="ECO:0007669"/>
    <property type="project" value="UniProtKB-KW"/>
</dbReference>
<keyword evidence="7" id="KW-0963">Cytoplasm</keyword>
<dbReference type="InterPro" id="IPR036618">
    <property type="entry name" value="PtsI_HPr-bd_sf"/>
</dbReference>
<evidence type="ECO:0000256" key="11">
    <source>
        <dbReference type="ARBA" id="ARBA00022723"/>
    </source>
</evidence>
<dbReference type="PROSITE" id="PS00742">
    <property type="entry name" value="PEP_ENZYMES_2"/>
    <property type="match status" value="1"/>
</dbReference>
<dbReference type="InterPro" id="IPR023151">
    <property type="entry name" value="PEP_util_CS"/>
</dbReference>
<dbReference type="GO" id="GO:0008965">
    <property type="term" value="F:phosphoenolpyruvate-protein phosphotransferase activity"/>
    <property type="evidence" value="ECO:0007669"/>
    <property type="project" value="UniProtKB-EC"/>
</dbReference>
<dbReference type="InterPro" id="IPR000121">
    <property type="entry name" value="PEP_util_C"/>
</dbReference>
<evidence type="ECO:0000256" key="1">
    <source>
        <dbReference type="ARBA" id="ARBA00000683"/>
    </source>
</evidence>
<dbReference type="Pfam" id="PF00391">
    <property type="entry name" value="PEP-utilizers"/>
    <property type="match status" value="1"/>
</dbReference>
<dbReference type="AlphaFoldDB" id="A0A432V6I2"/>
<keyword evidence="8" id="KW-0762">Sugar transport</keyword>
<keyword evidence="16" id="KW-1185">Reference proteome</keyword>
<feature type="domain" description="GAF" evidence="14">
    <location>
        <begin position="24"/>
        <end position="170"/>
    </location>
</feature>
<dbReference type="Gene3D" id="3.30.450.40">
    <property type="match status" value="1"/>
</dbReference>
<dbReference type="GO" id="GO:0005737">
    <property type="term" value="C:cytoplasm"/>
    <property type="evidence" value="ECO:0007669"/>
    <property type="project" value="UniProtKB-SubCell"/>
</dbReference>
<dbReference type="Gene3D" id="1.10.274.10">
    <property type="entry name" value="PtsI, HPr-binding domain"/>
    <property type="match status" value="1"/>
</dbReference>
<dbReference type="NCBIfam" id="TIGR01417">
    <property type="entry name" value="PTS_I_fam"/>
    <property type="match status" value="1"/>
</dbReference>
<evidence type="ECO:0000259" key="14">
    <source>
        <dbReference type="SMART" id="SM00065"/>
    </source>
</evidence>
<dbReference type="PANTHER" id="PTHR46244">
    <property type="entry name" value="PHOSPHOENOLPYRUVATE-PROTEIN PHOSPHOTRANSFERASE"/>
    <property type="match status" value="1"/>
</dbReference>
<dbReference type="InterPro" id="IPR015813">
    <property type="entry name" value="Pyrv/PenolPyrv_kinase-like_dom"/>
</dbReference>
<keyword evidence="10" id="KW-0598">Phosphotransferase system</keyword>
<comment type="catalytic activity">
    <reaction evidence="1">
        <text>L-histidyl-[protein] + phosphoenolpyruvate = N(pros)-phospho-L-histidyl-[protein] + pyruvate</text>
        <dbReference type="Rhea" id="RHEA:23880"/>
        <dbReference type="Rhea" id="RHEA-COMP:9745"/>
        <dbReference type="Rhea" id="RHEA-COMP:9746"/>
        <dbReference type="ChEBI" id="CHEBI:15361"/>
        <dbReference type="ChEBI" id="CHEBI:29979"/>
        <dbReference type="ChEBI" id="CHEBI:58702"/>
        <dbReference type="ChEBI" id="CHEBI:64837"/>
        <dbReference type="EC" id="2.7.3.9"/>
    </reaction>
</comment>
<evidence type="ECO:0000256" key="3">
    <source>
        <dbReference type="ARBA" id="ARBA00004496"/>
    </source>
</evidence>
<protein>
    <recommendedName>
        <fullName evidence="5">phosphoenolpyruvate--protein phosphotransferase</fullName>
        <ecNumber evidence="5">2.7.3.9</ecNumber>
    </recommendedName>
</protein>
<dbReference type="Pfam" id="PF05524">
    <property type="entry name" value="PEP-utilisers_N"/>
    <property type="match status" value="1"/>
</dbReference>
<dbReference type="InterPro" id="IPR040442">
    <property type="entry name" value="Pyrv_kinase-like_dom_sf"/>
</dbReference>
<evidence type="ECO:0000256" key="9">
    <source>
        <dbReference type="ARBA" id="ARBA00022679"/>
    </source>
</evidence>
<dbReference type="PANTHER" id="PTHR46244:SF6">
    <property type="entry name" value="PHOSPHOENOLPYRUVATE-PROTEIN PHOSPHOTRANSFERASE"/>
    <property type="match status" value="1"/>
</dbReference>
<evidence type="ECO:0000256" key="5">
    <source>
        <dbReference type="ARBA" id="ARBA00012232"/>
    </source>
</evidence>
<accession>A0A432V6I2</accession>
<dbReference type="EC" id="2.7.3.9" evidence="5"/>
<evidence type="ECO:0000256" key="4">
    <source>
        <dbReference type="ARBA" id="ARBA00007837"/>
    </source>
</evidence>
<dbReference type="InterPro" id="IPR029016">
    <property type="entry name" value="GAF-like_dom_sf"/>
</dbReference>
<evidence type="ECO:0000256" key="6">
    <source>
        <dbReference type="ARBA" id="ARBA00022448"/>
    </source>
</evidence>
<dbReference type="RefSeq" id="WP_128625081.1">
    <property type="nucleotide sequence ID" value="NZ_ML133510.1"/>
</dbReference>
<dbReference type="InterPro" id="IPR003018">
    <property type="entry name" value="GAF"/>
</dbReference>
<keyword evidence="6" id="KW-0813">Transport</keyword>
<comment type="subcellular location">
    <subcellularLocation>
        <location evidence="3">Cytoplasm</location>
    </subcellularLocation>
</comment>
<dbReference type="InterPro" id="IPR008279">
    <property type="entry name" value="PEP-util_enz_mobile_dom"/>
</dbReference>
<dbReference type="InterPro" id="IPR006318">
    <property type="entry name" value="PTS_EI-like"/>
</dbReference>
<sequence length="757" mass="83655">MRDTAGGPRVLLKRLRELMAEALEPQDRLDRIVRDIASNMVAEVCSLYVLRADSVLELYATEGLNPNAVHLAQLRLGQGLVGTIAASARALNLPNAQEHPAFAYLPETGEEIYNSFLGVPVLRAGRTLGVLVVQNRTKRHYREDEVEALETTAMVIAEMIAAGDLSRLTRHDGLELDLRRPVSFKGLSFNEGIGLGHVVLHEPRIVVTNLFNEDSDQEMRRLEASLGSLRLSIDDMLSRRDVAFEGEHREVLEAYRMFANDRGWVRRLGEAIRNGLTAEAAVEKVQSDMRARMLHMTDPYLRERMSDFDDLANRLLRQLMGRSPDDVAASLPKDAIVVARSMGAAELLDYPREKLRGLVLEDGAATSHVVIVARAVGIPVAGQMKGAVSMSENGDAIIVDGDEGMIHLRPQSDIEAAYAEKVRFRARRQELYRELRKKPSKTKDGVHVDLLMNAGLAVDLPQLAEAGAAGIGLFRTELQFMVASTFPRAEAQERLYRDVLDAAEGKPVTFRTIDIGGDKVLPYFKGSLHEENPALGWRAIRLTLDRPGLLRSQIRALLKAAGGRELKVMLPMVTELGEIARAREIMDREVRHLSRFAHHLPTSLKLGAMIEVPSLLWQVDELMQAVDFVSVGSNDLFQFVMATDRGNTQLSDRFDPLSVPFLRVLKHIADAGKRNHTPVTLCGEMAGRPISAMALTGIGYRSISMSPASIGPVKAMLAELPVGELKAFMDDNLSSHAVDLPMRALLQAFADDRSIPL</sequence>
<dbReference type="SUPFAM" id="SSF51621">
    <property type="entry name" value="Phosphoenolpyruvate/pyruvate domain"/>
    <property type="match status" value="1"/>
</dbReference>
<keyword evidence="13" id="KW-0460">Magnesium</keyword>
<dbReference type="PRINTS" id="PR01736">
    <property type="entry name" value="PHPHTRNFRASE"/>
</dbReference>
<dbReference type="SMART" id="SM00065">
    <property type="entry name" value="GAF"/>
    <property type="match status" value="1"/>
</dbReference>
<evidence type="ECO:0000256" key="7">
    <source>
        <dbReference type="ARBA" id="ARBA00022490"/>
    </source>
</evidence>
<evidence type="ECO:0000256" key="13">
    <source>
        <dbReference type="ARBA" id="ARBA00022842"/>
    </source>
</evidence>
<dbReference type="EMBL" id="RKST01000010">
    <property type="protein sequence ID" value="RUM97777.1"/>
    <property type="molecule type" value="Genomic_DNA"/>
</dbReference>
<keyword evidence="15" id="KW-0670">Pyruvate</keyword>